<name>A0A5N6JNN6_MONLA</name>
<dbReference type="EMBL" id="VIGI01000019">
    <property type="protein sequence ID" value="KAB8290072.1"/>
    <property type="molecule type" value="Genomic_DNA"/>
</dbReference>
<evidence type="ECO:0000313" key="3">
    <source>
        <dbReference type="EMBL" id="KAB8290072.1"/>
    </source>
</evidence>
<dbReference type="OrthoDB" id="5401332at2759"/>
<dbReference type="GO" id="GO:0005886">
    <property type="term" value="C:plasma membrane"/>
    <property type="evidence" value="ECO:0007669"/>
    <property type="project" value="TreeGrafter"/>
</dbReference>
<accession>A0A5N6JNN6</accession>
<reference evidence="3 4" key="1">
    <citation type="submission" date="2019-06" db="EMBL/GenBank/DDBJ databases">
        <title>Genome Sequence of the Brown Rot Fungal Pathogen Monilinia laxa.</title>
        <authorList>
            <person name="De Miccolis Angelini R.M."/>
            <person name="Landi L."/>
            <person name="Abate D."/>
            <person name="Pollastro S."/>
            <person name="Romanazzi G."/>
            <person name="Faretra F."/>
        </authorList>
    </citation>
    <scope>NUCLEOTIDE SEQUENCE [LARGE SCALE GENOMIC DNA]</scope>
    <source>
        <strain evidence="3 4">Mlax316</strain>
    </source>
</reference>
<comment type="caution">
    <text evidence="3">The sequence shown here is derived from an EMBL/GenBank/DDBJ whole genome shotgun (WGS) entry which is preliminary data.</text>
</comment>
<dbReference type="AlphaFoldDB" id="A0A5N6JNN6"/>
<feature type="region of interest" description="Disordered" evidence="1">
    <location>
        <begin position="243"/>
        <end position="277"/>
    </location>
</feature>
<sequence>MPHITTAMEWSRRRRVGEILMDSFLRKRSITGQVESVKDSFSSWSKCMEATYCKWPVIAAIIIGGLILFSILSCIIRCACCGMSCCCTCFSFLKCCDCCGGSCDGKRDRPHKHLDDYPPPKPNQGYQAPAPMMGGALPARPEPPRYAQFEVGKNGLAVDPPKTISEDALPPMPTWDNASKIHVQDDEIEEMGVELKELDPVTGQKMPLMIGGAAHSHPNSPAVGPGDSPYGRQAQGMKNGFIDPQASYNGSRNNLAGNGRGFGPGGSSNLGITNDPLTGYRGIPPPMDSGSQLDGMGYRGRLGPGSAMAMGESGMGYRGTPPPGAQGYRGGPPPGPGMNHGPGKFRGGPSPAPSRAYGVSPLDEDFEQVMPQEFPSSGGFNDAPVSRYGNQPYPPQPSRQFSNDSMRPLNPGRSYTSNTDQSYQSHQSDNSSSVGTYPPPRMPSRGPGPNGPNRMMSPGPQDGGYGGPQQRGFNNRSPVPIQQPVFGQERDEYNQGSQRNMTRSPPQQQTPAYPVYKPYSPDPEPPTYPGYKPYTPPPRHINNIHNDVPNSPSHLQLANTSSFPSIQYSHLNPTHIPNPVSSASTPRTTNHTLDISILVQLCRYTSSTWSLINYTLNHQEPLTSIPKKIAAQNLNRGKLTIVFAQPNPYPRTISRITIPTWDRKRCTFSPGVGQWGIRCSGCGVAAGGIIVG</sequence>
<evidence type="ECO:0000256" key="2">
    <source>
        <dbReference type="SAM" id="Phobius"/>
    </source>
</evidence>
<keyword evidence="4" id="KW-1185">Reference proteome</keyword>
<feature type="transmembrane region" description="Helical" evidence="2">
    <location>
        <begin position="55"/>
        <end position="76"/>
    </location>
</feature>
<feature type="compositionally biased region" description="Polar residues" evidence="1">
    <location>
        <begin position="494"/>
        <end position="511"/>
    </location>
</feature>
<keyword evidence="2" id="KW-0812">Transmembrane</keyword>
<feature type="compositionally biased region" description="Polar residues" evidence="1">
    <location>
        <begin position="246"/>
        <end position="256"/>
    </location>
</feature>
<dbReference type="PANTHER" id="PTHR40018:SF1">
    <property type="entry name" value="[PSI+] INDUCTION PROTEIN 2"/>
    <property type="match status" value="1"/>
</dbReference>
<feature type="compositionally biased region" description="Gly residues" evidence="1">
    <location>
        <begin position="258"/>
        <end position="268"/>
    </location>
</feature>
<keyword evidence="2" id="KW-1133">Transmembrane helix</keyword>
<evidence type="ECO:0000313" key="4">
    <source>
        <dbReference type="Proteomes" id="UP000326757"/>
    </source>
</evidence>
<feature type="compositionally biased region" description="Low complexity" evidence="1">
    <location>
        <begin position="421"/>
        <end position="433"/>
    </location>
</feature>
<evidence type="ECO:0000256" key="1">
    <source>
        <dbReference type="SAM" id="MobiDB-lite"/>
    </source>
</evidence>
<evidence type="ECO:0008006" key="5">
    <source>
        <dbReference type="Google" id="ProtNLM"/>
    </source>
</evidence>
<proteinExistence type="predicted"/>
<feature type="region of interest" description="Disordered" evidence="1">
    <location>
        <begin position="110"/>
        <end position="131"/>
    </location>
</feature>
<feature type="region of interest" description="Disordered" evidence="1">
    <location>
        <begin position="306"/>
        <end position="530"/>
    </location>
</feature>
<organism evidence="3 4">
    <name type="scientific">Monilinia laxa</name>
    <name type="common">Brown rot fungus</name>
    <name type="synonym">Sclerotinia laxa</name>
    <dbReference type="NCBI Taxonomy" id="61186"/>
    <lineage>
        <taxon>Eukaryota</taxon>
        <taxon>Fungi</taxon>
        <taxon>Dikarya</taxon>
        <taxon>Ascomycota</taxon>
        <taxon>Pezizomycotina</taxon>
        <taxon>Leotiomycetes</taxon>
        <taxon>Helotiales</taxon>
        <taxon>Sclerotiniaceae</taxon>
        <taxon>Monilinia</taxon>
    </lineage>
</organism>
<dbReference type="PANTHER" id="PTHR40018">
    <property type="entry name" value="[PSI+] INDUCTION PROTEIN 2"/>
    <property type="match status" value="1"/>
</dbReference>
<gene>
    <name evidence="3" type="ORF">EYC80_010398</name>
</gene>
<protein>
    <recommendedName>
        <fullName evidence="5">Fibroin-3 related protein</fullName>
    </recommendedName>
</protein>
<keyword evidence="2" id="KW-0472">Membrane</keyword>
<feature type="compositionally biased region" description="Pro residues" evidence="1">
    <location>
        <begin position="520"/>
        <end position="530"/>
    </location>
</feature>
<dbReference type="InterPro" id="IPR037504">
    <property type="entry name" value="PSI_induc_2"/>
</dbReference>
<dbReference type="Proteomes" id="UP000326757">
    <property type="component" value="Unassembled WGS sequence"/>
</dbReference>
<dbReference type="GO" id="GO:0005935">
    <property type="term" value="C:cellular bud neck"/>
    <property type="evidence" value="ECO:0007669"/>
    <property type="project" value="TreeGrafter"/>
</dbReference>
<feature type="compositionally biased region" description="Low complexity" evidence="1">
    <location>
        <begin position="443"/>
        <end position="460"/>
    </location>
</feature>